<keyword evidence="1" id="KW-0472">Membrane</keyword>
<keyword evidence="1" id="KW-1133">Transmembrane helix</keyword>
<keyword evidence="3" id="KW-1185">Reference proteome</keyword>
<accession>A0A2H3DYK7</accession>
<feature type="transmembrane region" description="Helical" evidence="1">
    <location>
        <begin position="12"/>
        <end position="33"/>
    </location>
</feature>
<reference evidence="3" key="1">
    <citation type="journal article" date="2017" name="Nat. Ecol. Evol.">
        <title>Genome expansion and lineage-specific genetic innovations in the forest pathogenic fungi Armillaria.</title>
        <authorList>
            <person name="Sipos G."/>
            <person name="Prasanna A.N."/>
            <person name="Walter M.C."/>
            <person name="O'Connor E."/>
            <person name="Balint B."/>
            <person name="Krizsan K."/>
            <person name="Kiss B."/>
            <person name="Hess J."/>
            <person name="Varga T."/>
            <person name="Slot J."/>
            <person name="Riley R."/>
            <person name="Boka B."/>
            <person name="Rigling D."/>
            <person name="Barry K."/>
            <person name="Lee J."/>
            <person name="Mihaltcheva S."/>
            <person name="LaButti K."/>
            <person name="Lipzen A."/>
            <person name="Waldron R."/>
            <person name="Moloney N.M."/>
            <person name="Sperisen C."/>
            <person name="Kredics L."/>
            <person name="Vagvoelgyi C."/>
            <person name="Patrignani A."/>
            <person name="Fitzpatrick D."/>
            <person name="Nagy I."/>
            <person name="Doyle S."/>
            <person name="Anderson J.B."/>
            <person name="Grigoriev I.V."/>
            <person name="Gueldener U."/>
            <person name="Muensterkoetter M."/>
            <person name="Nagy L.G."/>
        </authorList>
    </citation>
    <scope>NUCLEOTIDE SEQUENCE [LARGE SCALE GENOMIC DNA]</scope>
    <source>
        <strain evidence="3">Ar21-2</strain>
    </source>
</reference>
<proteinExistence type="predicted"/>
<organism evidence="2 3">
    <name type="scientific">Armillaria gallica</name>
    <name type="common">Bulbous honey fungus</name>
    <name type="synonym">Armillaria bulbosa</name>
    <dbReference type="NCBI Taxonomy" id="47427"/>
    <lineage>
        <taxon>Eukaryota</taxon>
        <taxon>Fungi</taxon>
        <taxon>Dikarya</taxon>
        <taxon>Basidiomycota</taxon>
        <taxon>Agaricomycotina</taxon>
        <taxon>Agaricomycetes</taxon>
        <taxon>Agaricomycetidae</taxon>
        <taxon>Agaricales</taxon>
        <taxon>Marasmiineae</taxon>
        <taxon>Physalacriaceae</taxon>
        <taxon>Armillaria</taxon>
    </lineage>
</organism>
<dbReference type="EMBL" id="KZ293654">
    <property type="protein sequence ID" value="PBK94177.1"/>
    <property type="molecule type" value="Genomic_DNA"/>
</dbReference>
<evidence type="ECO:0000256" key="1">
    <source>
        <dbReference type="SAM" id="Phobius"/>
    </source>
</evidence>
<dbReference type="Proteomes" id="UP000217790">
    <property type="component" value="Unassembled WGS sequence"/>
</dbReference>
<evidence type="ECO:0000313" key="3">
    <source>
        <dbReference type="Proteomes" id="UP000217790"/>
    </source>
</evidence>
<keyword evidence="1" id="KW-0812">Transmembrane</keyword>
<name>A0A2H3DYK7_ARMGA</name>
<dbReference type="InParanoid" id="A0A2H3DYK7"/>
<evidence type="ECO:0000313" key="2">
    <source>
        <dbReference type="EMBL" id="PBK94177.1"/>
    </source>
</evidence>
<dbReference type="AlphaFoldDB" id="A0A2H3DYK7"/>
<protein>
    <submittedName>
        <fullName evidence="2">Uncharacterized protein</fullName>
    </submittedName>
</protein>
<sequence>MYGFTWIAHKIYLHVTTLTPVFSTLIIFLFRWGQKRVALTRARRECKAVRWVCWNGRRASETQKARCICTGCLSLSHPV</sequence>
<gene>
    <name evidence="2" type="ORF">ARMGADRAFT_88060</name>
</gene>